<feature type="compositionally biased region" description="Gly residues" evidence="5">
    <location>
        <begin position="9"/>
        <end position="23"/>
    </location>
</feature>
<name>A0A422NXG6_TRYRA</name>
<dbReference type="InterPro" id="IPR036855">
    <property type="entry name" value="Znf_CCCH_sf"/>
</dbReference>
<gene>
    <name evidence="7" type="ORF">TraAM80_01755</name>
</gene>
<feature type="region of interest" description="Disordered" evidence="5">
    <location>
        <begin position="1"/>
        <end position="38"/>
    </location>
</feature>
<dbReference type="InterPro" id="IPR032297">
    <property type="entry name" value="Torus"/>
</dbReference>
<reference evidence="7 8" key="1">
    <citation type="journal article" date="2018" name="BMC Genomics">
        <title>Genomic comparison of Trypanosoma conorhini and Trypanosoma rangeli to Trypanosoma cruzi strains of high and low virulence.</title>
        <authorList>
            <person name="Bradwell K.R."/>
            <person name="Koparde V.N."/>
            <person name="Matveyev A.V."/>
            <person name="Serrano M.G."/>
            <person name="Alves J.M."/>
            <person name="Parikh H."/>
            <person name="Huang B."/>
            <person name="Lee V."/>
            <person name="Espinosa-Alvarez O."/>
            <person name="Ortiz P.A."/>
            <person name="Costa-Martins A.G."/>
            <person name="Teixeira M.M."/>
            <person name="Buck G.A."/>
        </authorList>
    </citation>
    <scope>NUCLEOTIDE SEQUENCE [LARGE SCALE GENOMIC DNA]</scope>
    <source>
        <strain evidence="7 8">AM80</strain>
    </source>
</reference>
<protein>
    <recommendedName>
        <fullName evidence="6">C3H1-type domain-containing protein</fullName>
    </recommendedName>
</protein>
<dbReference type="OMA" id="RTQEVCK"/>
<keyword evidence="3 4" id="KW-0862">Zinc</keyword>
<evidence type="ECO:0000259" key="6">
    <source>
        <dbReference type="PROSITE" id="PS50103"/>
    </source>
</evidence>
<sequence length="269" mass="27688">MMPKDPGLWGTGLLGGSTTGTSGGAANATSRTTTGIGAGTTATQLTSTVPAASTTASGTSIPSSNSYAFLSSSSVTVASPSLVVQSGSGGVNGLGNNAVGLMPAIVRHDRSQELCKYFLNGGCLRGAQCQYLHELPDERHLDVNGYGYILNPNVHNAQKTLPLALNSNPTGNVQVNGGTLSPSPLMLGLSSGNNRQSHGAKAKSQTSFMVGVPTHLPFQLSSSGVKASPPKYRPPEPFLDYNLPPTLALPLNTPSKDVALQLTRTMLQN</sequence>
<dbReference type="AlphaFoldDB" id="A0A422NXG6"/>
<keyword evidence="2 4" id="KW-0863">Zinc-finger</keyword>
<dbReference type="InterPro" id="IPR000571">
    <property type="entry name" value="Znf_CCCH"/>
</dbReference>
<dbReference type="Proteomes" id="UP000283634">
    <property type="component" value="Unassembled WGS sequence"/>
</dbReference>
<evidence type="ECO:0000256" key="3">
    <source>
        <dbReference type="ARBA" id="ARBA00022833"/>
    </source>
</evidence>
<keyword evidence="1 4" id="KW-0479">Metal-binding</keyword>
<accession>A0A422NXG6</accession>
<keyword evidence="8" id="KW-1185">Reference proteome</keyword>
<feature type="zinc finger region" description="C3H1-type" evidence="4">
    <location>
        <begin position="109"/>
        <end position="136"/>
    </location>
</feature>
<feature type="compositionally biased region" description="Low complexity" evidence="5">
    <location>
        <begin position="24"/>
        <end position="38"/>
    </location>
</feature>
<comment type="caution">
    <text evidence="7">The sequence shown here is derived from an EMBL/GenBank/DDBJ whole genome shotgun (WGS) entry which is preliminary data.</text>
</comment>
<dbReference type="GeneID" id="40325688"/>
<dbReference type="RefSeq" id="XP_029241403.1">
    <property type="nucleotide sequence ID" value="XM_029378785.1"/>
</dbReference>
<dbReference type="Gene3D" id="4.10.1000.10">
    <property type="entry name" value="Zinc finger, CCCH-type"/>
    <property type="match status" value="1"/>
</dbReference>
<evidence type="ECO:0000313" key="8">
    <source>
        <dbReference type="Proteomes" id="UP000283634"/>
    </source>
</evidence>
<dbReference type="SUPFAM" id="SSF90229">
    <property type="entry name" value="CCCH zinc finger"/>
    <property type="match status" value="1"/>
</dbReference>
<evidence type="ECO:0000256" key="4">
    <source>
        <dbReference type="PROSITE-ProRule" id="PRU00723"/>
    </source>
</evidence>
<evidence type="ECO:0000256" key="1">
    <source>
        <dbReference type="ARBA" id="ARBA00022723"/>
    </source>
</evidence>
<proteinExistence type="predicted"/>
<feature type="domain" description="C3H1-type" evidence="6">
    <location>
        <begin position="109"/>
        <end position="136"/>
    </location>
</feature>
<organism evidence="7 8">
    <name type="scientific">Trypanosoma rangeli</name>
    <dbReference type="NCBI Taxonomy" id="5698"/>
    <lineage>
        <taxon>Eukaryota</taxon>
        <taxon>Discoba</taxon>
        <taxon>Euglenozoa</taxon>
        <taxon>Kinetoplastea</taxon>
        <taxon>Metakinetoplastina</taxon>
        <taxon>Trypanosomatida</taxon>
        <taxon>Trypanosomatidae</taxon>
        <taxon>Trypanosoma</taxon>
        <taxon>Herpetosoma</taxon>
    </lineage>
</organism>
<dbReference type="Pfam" id="PF16131">
    <property type="entry name" value="Torus"/>
    <property type="match status" value="1"/>
</dbReference>
<dbReference type="EMBL" id="MKGL01000036">
    <property type="protein sequence ID" value="RNF10177.1"/>
    <property type="molecule type" value="Genomic_DNA"/>
</dbReference>
<evidence type="ECO:0000256" key="2">
    <source>
        <dbReference type="ARBA" id="ARBA00022771"/>
    </source>
</evidence>
<dbReference type="PROSITE" id="PS50103">
    <property type="entry name" value="ZF_C3H1"/>
    <property type="match status" value="1"/>
</dbReference>
<dbReference type="SMART" id="SM00356">
    <property type="entry name" value="ZnF_C3H1"/>
    <property type="match status" value="1"/>
</dbReference>
<evidence type="ECO:0000313" key="7">
    <source>
        <dbReference type="EMBL" id="RNF10177.1"/>
    </source>
</evidence>
<dbReference type="OrthoDB" id="411372at2759"/>
<evidence type="ECO:0000256" key="5">
    <source>
        <dbReference type="SAM" id="MobiDB-lite"/>
    </source>
</evidence>
<dbReference type="GO" id="GO:0008270">
    <property type="term" value="F:zinc ion binding"/>
    <property type="evidence" value="ECO:0007669"/>
    <property type="project" value="UniProtKB-KW"/>
</dbReference>